<dbReference type="EMBL" id="JAHEAC010000061">
    <property type="protein sequence ID" value="MBX8644425.1"/>
    <property type="molecule type" value="Genomic_DNA"/>
</dbReference>
<dbReference type="AlphaFoldDB" id="A0A8J8CDK1"/>
<sequence>MKPKYLLPLVNVLFKPEEREEVRVRLTAGPIPYWKSKKGKEYMKKYTKLPKYREYQRKYQREHRRKKGRSK</sequence>
<evidence type="ECO:0000313" key="2">
    <source>
        <dbReference type="Proteomes" id="UP000750197"/>
    </source>
</evidence>
<organism evidence="1 2">
    <name type="scientific">Candidatus Sysuiplasma superficiale</name>
    <dbReference type="NCBI Taxonomy" id="2823368"/>
    <lineage>
        <taxon>Archaea</taxon>
        <taxon>Methanobacteriati</taxon>
        <taxon>Thermoplasmatota</taxon>
        <taxon>Thermoplasmata</taxon>
        <taxon>Candidatus Sysuiplasmatales</taxon>
        <taxon>Candidatus Sysuiplasmataceae</taxon>
        <taxon>Candidatus Sysuiplasma</taxon>
    </lineage>
</organism>
<protein>
    <submittedName>
        <fullName evidence="1">Uncharacterized protein</fullName>
    </submittedName>
</protein>
<proteinExistence type="predicted"/>
<dbReference type="Proteomes" id="UP000750197">
    <property type="component" value="Unassembled WGS sequence"/>
</dbReference>
<name>A0A8J8CDK1_9ARCH</name>
<accession>A0A8J8CDK1</accession>
<evidence type="ECO:0000313" key="1">
    <source>
        <dbReference type="EMBL" id="MBX8644425.1"/>
    </source>
</evidence>
<comment type="caution">
    <text evidence="1">The sequence shown here is derived from an EMBL/GenBank/DDBJ whole genome shotgun (WGS) entry which is preliminary data.</text>
</comment>
<reference evidence="1" key="1">
    <citation type="submission" date="2021-05" db="EMBL/GenBank/DDBJ databases">
        <title>Genomic insights into ecological role and evolution of a novel Thermoplasmata order Candidatus Sysuiplasmatales.</title>
        <authorList>
            <person name="Yuan Y."/>
        </authorList>
    </citation>
    <scope>NUCLEOTIDE SEQUENCE</scope>
    <source>
        <strain evidence="1">TUT19-bin139</strain>
    </source>
</reference>
<gene>
    <name evidence="1" type="ORF">KIY12_06875</name>
</gene>